<comment type="caution">
    <text evidence="2">The sequence shown here is derived from an EMBL/GenBank/DDBJ whole genome shotgun (WGS) entry which is preliminary data.</text>
</comment>
<sequence>MSISTTKSSIFILGCTFISLVHGNDLIAFGKSCLVKEELLKKAETRLEELSLRSERTHRKNSQAINYLERYQTELADLETEMTECINTTPNSAYCHQVRRRYNELTYLIQRVKTEAIDNNFGDNDASINYEITRANFNQHYDDFLALCRDSNTHYSLVRNPTAYAEVCSNPTAKESITCTLF</sequence>
<accession>A0A366JFN6</accession>
<dbReference type="AlphaFoldDB" id="A0A366JFN6"/>
<keyword evidence="3" id="KW-1185">Reference proteome</keyword>
<feature type="coiled-coil region" evidence="1">
    <location>
        <begin position="33"/>
        <end position="88"/>
    </location>
</feature>
<organism evidence="2 3">
    <name type="scientific">Marinomonas rhizomae</name>
    <dbReference type="NCBI Taxonomy" id="491948"/>
    <lineage>
        <taxon>Bacteria</taxon>
        <taxon>Pseudomonadati</taxon>
        <taxon>Pseudomonadota</taxon>
        <taxon>Gammaproteobacteria</taxon>
        <taxon>Oceanospirillales</taxon>
        <taxon>Oceanospirillaceae</taxon>
        <taxon>Marinomonas</taxon>
    </lineage>
</organism>
<evidence type="ECO:0000256" key="1">
    <source>
        <dbReference type="SAM" id="Coils"/>
    </source>
</evidence>
<gene>
    <name evidence="2" type="ORF">DFP80_101291</name>
</gene>
<dbReference type="RefSeq" id="WP_113915028.1">
    <property type="nucleotide sequence ID" value="NZ_QNSE01000001.1"/>
</dbReference>
<protein>
    <submittedName>
        <fullName evidence="2">Uncharacterized protein</fullName>
    </submittedName>
</protein>
<dbReference type="OrthoDB" id="6103773at2"/>
<name>A0A366JFN6_9GAMM</name>
<reference evidence="2 3" key="1">
    <citation type="submission" date="2018-06" db="EMBL/GenBank/DDBJ databases">
        <title>Genomic Encyclopedia of Type Strains, Phase III (KMG-III): the genomes of soil and plant-associated and newly described type strains.</title>
        <authorList>
            <person name="Whitman W."/>
        </authorList>
    </citation>
    <scope>NUCLEOTIDE SEQUENCE [LARGE SCALE GENOMIC DNA]</scope>
    <source>
        <strain evidence="2 3">CECT 7377</strain>
    </source>
</reference>
<evidence type="ECO:0000313" key="2">
    <source>
        <dbReference type="EMBL" id="RBP85796.1"/>
    </source>
</evidence>
<dbReference type="EMBL" id="QNSE01000001">
    <property type="protein sequence ID" value="RBP85796.1"/>
    <property type="molecule type" value="Genomic_DNA"/>
</dbReference>
<evidence type="ECO:0000313" key="3">
    <source>
        <dbReference type="Proteomes" id="UP000252792"/>
    </source>
</evidence>
<dbReference type="Proteomes" id="UP000252792">
    <property type="component" value="Unassembled WGS sequence"/>
</dbReference>
<keyword evidence="1" id="KW-0175">Coiled coil</keyword>
<proteinExistence type="predicted"/>